<proteinExistence type="predicted"/>
<evidence type="ECO:0000313" key="3">
    <source>
        <dbReference type="Proteomes" id="UP000306416"/>
    </source>
</evidence>
<dbReference type="PANTHER" id="PTHR43155">
    <property type="entry name" value="CYCLIC DI-GMP PHOSPHODIESTERASE PA4108-RELATED"/>
    <property type="match status" value="1"/>
</dbReference>
<feature type="domain" description="HD-GYP" evidence="1">
    <location>
        <begin position="121"/>
        <end position="317"/>
    </location>
</feature>
<gene>
    <name evidence="2" type="ORF">E4633_01230</name>
</gene>
<protein>
    <submittedName>
        <fullName evidence="2">HD domain-containing protein</fullName>
    </submittedName>
</protein>
<evidence type="ECO:0000259" key="1">
    <source>
        <dbReference type="PROSITE" id="PS51832"/>
    </source>
</evidence>
<dbReference type="PROSITE" id="PS51832">
    <property type="entry name" value="HD_GYP"/>
    <property type="match status" value="1"/>
</dbReference>
<dbReference type="Proteomes" id="UP000306416">
    <property type="component" value="Unassembled WGS sequence"/>
</dbReference>
<name>A0A4S1CLI2_9BACT</name>
<accession>A0A4S1CLI2</accession>
<dbReference type="SUPFAM" id="SSF109604">
    <property type="entry name" value="HD-domain/PDEase-like"/>
    <property type="match status" value="1"/>
</dbReference>
<sequence>MKDHYWRAISIDSIDPEYFPSIPLFMKSAGNYVLYKDAQRKFSSSDRSRMERNGIEFMYVRSGDMEELSAYMEKGLDELLNNDDLDSARKGKILYQTSINYLVDAFEAPEQAANLERCRQLVRHLMHYVAGDEHALHSFQGVVAHNLYIYAHSVQVTALNLLAHEKLFQVDPDELVDVGVGSMLHDYGMIFVTNEILNKPDALSDVEYYKIKQHTQKGYEFLMDSHHFSDVSLTIVRHHHERYDGNGYPTGLKGDNIPRSAQLSALCDMYSALTLDRVYRKAVPHQEAVRMMREESGKAFNQQLLEHFIELVSDRKE</sequence>
<dbReference type="Pfam" id="PF13487">
    <property type="entry name" value="HD_5"/>
    <property type="match status" value="1"/>
</dbReference>
<dbReference type="RefSeq" id="WP_135868458.1">
    <property type="nucleotide sequence ID" value="NZ_SRSC01000001.1"/>
</dbReference>
<reference evidence="2 3" key="1">
    <citation type="submission" date="2019-04" db="EMBL/GenBank/DDBJ databases">
        <title>Geobacter oryzae sp. nov., ferric-reducing bacteria isolated from paddy soil.</title>
        <authorList>
            <person name="Xu Z."/>
            <person name="Masuda Y."/>
            <person name="Itoh H."/>
            <person name="Senoo K."/>
        </authorList>
    </citation>
    <scope>NUCLEOTIDE SEQUENCE [LARGE SCALE GENOMIC DNA]</scope>
    <source>
        <strain evidence="2 3">Red111</strain>
    </source>
</reference>
<dbReference type="AlphaFoldDB" id="A0A4S1CLI2"/>
<organism evidence="2 3">
    <name type="scientific">Geomonas terrae</name>
    <dbReference type="NCBI Taxonomy" id="2562681"/>
    <lineage>
        <taxon>Bacteria</taxon>
        <taxon>Pseudomonadati</taxon>
        <taxon>Thermodesulfobacteriota</taxon>
        <taxon>Desulfuromonadia</taxon>
        <taxon>Geobacterales</taxon>
        <taxon>Geobacteraceae</taxon>
        <taxon>Geomonas</taxon>
    </lineage>
</organism>
<dbReference type="CDD" id="cd00077">
    <property type="entry name" value="HDc"/>
    <property type="match status" value="1"/>
</dbReference>
<dbReference type="Gene3D" id="1.10.3210.10">
    <property type="entry name" value="Hypothetical protein af1432"/>
    <property type="match status" value="1"/>
</dbReference>
<dbReference type="PANTHER" id="PTHR43155:SF2">
    <property type="entry name" value="CYCLIC DI-GMP PHOSPHODIESTERASE PA4108"/>
    <property type="match status" value="1"/>
</dbReference>
<dbReference type="EMBL" id="SRSC01000001">
    <property type="protein sequence ID" value="TGU74120.1"/>
    <property type="molecule type" value="Genomic_DNA"/>
</dbReference>
<evidence type="ECO:0000313" key="2">
    <source>
        <dbReference type="EMBL" id="TGU74120.1"/>
    </source>
</evidence>
<keyword evidence="3" id="KW-1185">Reference proteome</keyword>
<dbReference type="InterPro" id="IPR037522">
    <property type="entry name" value="HD_GYP_dom"/>
</dbReference>
<dbReference type="InterPro" id="IPR003607">
    <property type="entry name" value="HD/PDEase_dom"/>
</dbReference>
<comment type="caution">
    <text evidence="2">The sequence shown here is derived from an EMBL/GenBank/DDBJ whole genome shotgun (WGS) entry which is preliminary data.</text>
</comment>